<proteinExistence type="predicted"/>
<feature type="domain" description="Pyridoxamine 5'-phosphate oxidase N-terminal" evidence="1">
    <location>
        <begin position="23"/>
        <end position="132"/>
    </location>
</feature>
<evidence type="ECO:0000313" key="3">
    <source>
        <dbReference type="Proteomes" id="UP000239322"/>
    </source>
</evidence>
<gene>
    <name evidence="2" type="ORF">C6N75_05255</name>
</gene>
<dbReference type="Proteomes" id="UP000239322">
    <property type="component" value="Unassembled WGS sequence"/>
</dbReference>
<sequence length="151" mass="17134">MTEYEPARTAEQRRRDVTHRLENDEDMWVATSSGAGEPVLVPLSFLWDRGTVLMSTKRTNPTARNVTPRGEVRLSLGHTRDVVLVEGVAEAVEAADLARSSTDAFADKLGWDPRQLPAWVYLRVTPRRIKAWREPNEIPGREVMRDGVWLV</sequence>
<evidence type="ECO:0000313" key="2">
    <source>
        <dbReference type="EMBL" id="PRH80286.1"/>
    </source>
</evidence>
<dbReference type="Pfam" id="PF01243">
    <property type="entry name" value="PNPOx_N"/>
    <property type="match status" value="1"/>
</dbReference>
<dbReference type="InterPro" id="IPR011576">
    <property type="entry name" value="Pyridox_Oxase_N"/>
</dbReference>
<dbReference type="OrthoDB" id="3627463at2"/>
<reference evidence="2 3" key="1">
    <citation type="submission" date="2018-03" db="EMBL/GenBank/DDBJ databases">
        <title>Novel Streptomyces sp. from soil.</title>
        <authorList>
            <person name="Tan G.Y.A."/>
            <person name="Lee Z.Y."/>
        </authorList>
    </citation>
    <scope>NUCLEOTIDE SEQUENCE [LARGE SCALE GENOMIC DNA]</scope>
    <source>
        <strain evidence="2 3">ST5x</strain>
    </source>
</reference>
<dbReference type="SUPFAM" id="SSF50475">
    <property type="entry name" value="FMN-binding split barrel"/>
    <property type="match status" value="1"/>
</dbReference>
<protein>
    <submittedName>
        <fullName evidence="2">Pyridoxamine 5'-phosphate oxidase</fullName>
    </submittedName>
</protein>
<dbReference type="RefSeq" id="WP_105867658.1">
    <property type="nucleotide sequence ID" value="NZ_PVLV01000071.1"/>
</dbReference>
<organism evidence="2 3">
    <name type="scientific">Streptomyces solincola</name>
    <dbReference type="NCBI Taxonomy" id="2100817"/>
    <lineage>
        <taxon>Bacteria</taxon>
        <taxon>Bacillati</taxon>
        <taxon>Actinomycetota</taxon>
        <taxon>Actinomycetes</taxon>
        <taxon>Kitasatosporales</taxon>
        <taxon>Streptomycetaceae</taxon>
        <taxon>Streptomyces</taxon>
    </lineage>
</organism>
<name>A0A2S9Q0V1_9ACTN</name>
<comment type="caution">
    <text evidence="2">The sequence shown here is derived from an EMBL/GenBank/DDBJ whole genome shotgun (WGS) entry which is preliminary data.</text>
</comment>
<dbReference type="Gene3D" id="2.30.110.10">
    <property type="entry name" value="Electron Transport, Fmn-binding Protein, Chain A"/>
    <property type="match status" value="1"/>
</dbReference>
<dbReference type="InterPro" id="IPR012349">
    <property type="entry name" value="Split_barrel_FMN-bd"/>
</dbReference>
<keyword evidence="3" id="KW-1185">Reference proteome</keyword>
<dbReference type="EMBL" id="PVLV01000071">
    <property type="protein sequence ID" value="PRH80286.1"/>
    <property type="molecule type" value="Genomic_DNA"/>
</dbReference>
<accession>A0A2S9Q0V1</accession>
<evidence type="ECO:0000259" key="1">
    <source>
        <dbReference type="Pfam" id="PF01243"/>
    </source>
</evidence>
<dbReference type="AlphaFoldDB" id="A0A2S9Q0V1"/>